<dbReference type="SUPFAM" id="SSF57756">
    <property type="entry name" value="Retrovirus zinc finger-like domains"/>
    <property type="match status" value="1"/>
</dbReference>
<dbReference type="GO" id="GO:0006397">
    <property type="term" value="P:mRNA processing"/>
    <property type="evidence" value="ECO:0007669"/>
    <property type="project" value="UniProtKB-KW"/>
</dbReference>
<dbReference type="GO" id="GO:0008270">
    <property type="term" value="F:zinc ion binding"/>
    <property type="evidence" value="ECO:0007669"/>
    <property type="project" value="UniProtKB-KW"/>
</dbReference>
<evidence type="ECO:0000313" key="5">
    <source>
        <dbReference type="Proteomes" id="UP000765509"/>
    </source>
</evidence>
<keyword evidence="1" id="KW-0507">mRNA processing</keyword>
<dbReference type="AlphaFoldDB" id="A0A9Q3EKR5"/>
<evidence type="ECO:0000313" key="4">
    <source>
        <dbReference type="EMBL" id="MBW0519212.1"/>
    </source>
</evidence>
<name>A0A9Q3EKR5_9BASI</name>
<dbReference type="GO" id="GO:0003676">
    <property type="term" value="F:nucleic acid binding"/>
    <property type="evidence" value="ECO:0007669"/>
    <property type="project" value="InterPro"/>
</dbReference>
<protein>
    <recommendedName>
        <fullName evidence="3">CCHC-type domain-containing protein</fullName>
    </recommendedName>
</protein>
<organism evidence="4 5">
    <name type="scientific">Austropuccinia psidii MF-1</name>
    <dbReference type="NCBI Taxonomy" id="1389203"/>
    <lineage>
        <taxon>Eukaryota</taxon>
        <taxon>Fungi</taxon>
        <taxon>Dikarya</taxon>
        <taxon>Basidiomycota</taxon>
        <taxon>Pucciniomycotina</taxon>
        <taxon>Pucciniomycetes</taxon>
        <taxon>Pucciniales</taxon>
        <taxon>Sphaerophragmiaceae</taxon>
        <taxon>Austropuccinia</taxon>
    </lineage>
</organism>
<dbReference type="Pfam" id="PF00098">
    <property type="entry name" value="zf-CCHC"/>
    <property type="match status" value="1"/>
</dbReference>
<keyword evidence="2" id="KW-0479">Metal-binding</keyword>
<dbReference type="EMBL" id="AVOT02027215">
    <property type="protein sequence ID" value="MBW0519212.1"/>
    <property type="molecule type" value="Genomic_DNA"/>
</dbReference>
<dbReference type="PROSITE" id="PS50158">
    <property type="entry name" value="ZF_CCHC"/>
    <property type="match status" value="1"/>
</dbReference>
<comment type="caution">
    <text evidence="4">The sequence shown here is derived from an EMBL/GenBank/DDBJ whole genome shotgun (WGS) entry which is preliminary data.</text>
</comment>
<dbReference type="InterPro" id="IPR001878">
    <property type="entry name" value="Znf_CCHC"/>
</dbReference>
<dbReference type="InterPro" id="IPR036875">
    <property type="entry name" value="Znf_CCHC_sf"/>
</dbReference>
<dbReference type="Gene3D" id="4.10.60.10">
    <property type="entry name" value="Zinc finger, CCHC-type"/>
    <property type="match status" value="1"/>
</dbReference>
<evidence type="ECO:0000256" key="1">
    <source>
        <dbReference type="ARBA" id="ARBA00022664"/>
    </source>
</evidence>
<evidence type="ECO:0000259" key="3">
    <source>
        <dbReference type="PROSITE" id="PS50158"/>
    </source>
</evidence>
<dbReference type="Proteomes" id="UP000765509">
    <property type="component" value="Unassembled WGS sequence"/>
</dbReference>
<sequence>MENIVKKLQEGHAQLSKAAEETKKRLNTVFEEQHHSKRDRDFLYQDINKLFNIYHNMNPQPQGHVMENPYHQDDIKLDAILMNKARSPSQFQDGNNMSYSKKESLKQLPEASSWPKFSGTGEYDHMELIDHTYGLFINVPSIPDYWISARFNTEFKGHASVWCTEMKEIHGRRNWPCSKNEIANTLQDVRKRTHIGKYTPFKSSGFKEKQTFSVEFKDKAREIVEEVARKKNSCHNCGSTDHYANNCSKAKKKVYSIQKVPEEESPTEDFDSDTMGYSIREQSDEEPDPREELLVEYQEEAPLQIQEIQLEAGIPQDTAKKNLCKNTQDTQTFLVTPTKGMAYIYGTATKMTVCIDNDQHLLIIDSEANCSIVARNYLESHFREDDFHWDNYQRDNYIP</sequence>
<evidence type="ECO:0000256" key="2">
    <source>
        <dbReference type="PROSITE-ProRule" id="PRU00047"/>
    </source>
</evidence>
<gene>
    <name evidence="4" type="ORF">O181_058927</name>
</gene>
<feature type="domain" description="CCHC-type" evidence="3">
    <location>
        <begin position="234"/>
        <end position="249"/>
    </location>
</feature>
<accession>A0A9Q3EKR5</accession>
<keyword evidence="2" id="KW-0862">Zinc</keyword>
<proteinExistence type="predicted"/>
<keyword evidence="5" id="KW-1185">Reference proteome</keyword>
<reference evidence="4" key="1">
    <citation type="submission" date="2021-03" db="EMBL/GenBank/DDBJ databases">
        <title>Draft genome sequence of rust myrtle Austropuccinia psidii MF-1, a brazilian biotype.</title>
        <authorList>
            <person name="Quecine M.C."/>
            <person name="Pachon D.M.R."/>
            <person name="Bonatelli M.L."/>
            <person name="Correr F.H."/>
            <person name="Franceschini L.M."/>
            <person name="Leite T.F."/>
            <person name="Margarido G.R.A."/>
            <person name="Almeida C.A."/>
            <person name="Ferrarezi J.A."/>
            <person name="Labate C.A."/>
        </authorList>
    </citation>
    <scope>NUCLEOTIDE SEQUENCE</scope>
    <source>
        <strain evidence="4">MF-1</strain>
    </source>
</reference>
<keyword evidence="2" id="KW-0863">Zinc-finger</keyword>